<name>A0A0J6FAS6_9BACT</name>
<organism evidence="2 3">
    <name type="scientific">Parabacteroides goldsteinii</name>
    <dbReference type="NCBI Taxonomy" id="328812"/>
    <lineage>
        <taxon>Bacteria</taxon>
        <taxon>Pseudomonadati</taxon>
        <taxon>Bacteroidota</taxon>
        <taxon>Bacteroidia</taxon>
        <taxon>Bacteroidales</taxon>
        <taxon>Tannerellaceae</taxon>
        <taxon>Parabacteroides</taxon>
    </lineage>
</organism>
<dbReference type="PATRIC" id="fig|328812.4.peg.5396"/>
<feature type="domain" description="CinA C-terminal" evidence="1">
    <location>
        <begin position="5"/>
        <end position="158"/>
    </location>
</feature>
<accession>A0A0J6FAS6</accession>
<comment type="caution">
    <text evidence="2">The sequence shown here is derived from an EMBL/GenBank/DDBJ whole genome shotgun (WGS) entry which is preliminary data.</text>
</comment>
<dbReference type="Proteomes" id="UP000036166">
    <property type="component" value="Unassembled WGS sequence"/>
</dbReference>
<dbReference type="Pfam" id="PF02464">
    <property type="entry name" value="CinA"/>
    <property type="match status" value="1"/>
</dbReference>
<dbReference type="RefSeq" id="WP_007653178.1">
    <property type="nucleotide sequence ID" value="NZ_LFJV01000083.1"/>
</dbReference>
<proteinExistence type="predicted"/>
<dbReference type="EMBL" id="LFJV01000083">
    <property type="protein sequence ID" value="KMM31812.1"/>
    <property type="molecule type" value="Genomic_DNA"/>
</dbReference>
<evidence type="ECO:0000313" key="2">
    <source>
        <dbReference type="EMBL" id="KMM31812.1"/>
    </source>
</evidence>
<dbReference type="NCBIfam" id="TIGR00199">
    <property type="entry name" value="PncC_domain"/>
    <property type="match status" value="1"/>
</dbReference>
<protein>
    <submittedName>
        <fullName evidence="2">Competence protein</fullName>
    </submittedName>
</protein>
<dbReference type="Gene3D" id="3.90.950.20">
    <property type="entry name" value="CinA-like"/>
    <property type="match status" value="1"/>
</dbReference>
<gene>
    <name evidence="2" type="ORF">ACM15_20760</name>
</gene>
<dbReference type="SUPFAM" id="SSF142433">
    <property type="entry name" value="CinA-like"/>
    <property type="match status" value="1"/>
</dbReference>
<evidence type="ECO:0000259" key="1">
    <source>
        <dbReference type="Pfam" id="PF02464"/>
    </source>
</evidence>
<reference evidence="2 3" key="1">
    <citation type="submission" date="2015-06" db="EMBL/GenBank/DDBJ databases">
        <title>Draft Genome Sequence of Parabacteroides goldsteinii with Putative Novel Metallo-Beta-Lactamases Isolated from a Blood Culture from a Human Patient.</title>
        <authorList>
            <person name="Krogh T.J."/>
            <person name="Agergaard C.N."/>
            <person name="Moller-Jensen J."/>
            <person name="Justesen U.S."/>
        </authorList>
    </citation>
    <scope>NUCLEOTIDE SEQUENCE [LARGE SCALE GENOMIC DNA]</scope>
    <source>
        <strain evidence="2 3">910340</strain>
    </source>
</reference>
<evidence type="ECO:0000313" key="3">
    <source>
        <dbReference type="Proteomes" id="UP000036166"/>
    </source>
</evidence>
<sequence length="163" mass="16896">MNNNNSLSEQLGGLLRSKGLLMGTAESCTGGRIANMVTLVAGSSDYFVGGVVSYSNEVKHNVLGVSEDSLRLHGAVSREVVEQMAQGAIRTLGCDCSVATSGVAGPDGGSPEKPVGTVWIAAALKEQVVSHCYHFGTVRAENIQSAADTALTMLLELLQKSDG</sequence>
<dbReference type="InterPro" id="IPR008136">
    <property type="entry name" value="CinA_C"/>
</dbReference>
<dbReference type="AlphaFoldDB" id="A0A0J6FAS6"/>
<dbReference type="InterPro" id="IPR036653">
    <property type="entry name" value="CinA-like_C"/>
</dbReference>